<evidence type="ECO:0000313" key="15">
    <source>
        <dbReference type="Proteomes" id="UP000318571"/>
    </source>
</evidence>
<feature type="region of interest" description="Disordered" evidence="11">
    <location>
        <begin position="1"/>
        <end position="39"/>
    </location>
</feature>
<dbReference type="NCBIfam" id="TIGR00870">
    <property type="entry name" value="trp"/>
    <property type="match status" value="1"/>
</dbReference>
<feature type="transmembrane region" description="Helical" evidence="12">
    <location>
        <begin position="366"/>
        <end position="383"/>
    </location>
</feature>
<dbReference type="PANTHER" id="PTHR10117:SF51">
    <property type="entry name" value="TRANSIENT RECEPTOR POTENTIAL PROTEIN"/>
    <property type="match status" value="1"/>
</dbReference>
<accession>A0A553NPU3</accession>
<feature type="transmembrane region" description="Helical" evidence="12">
    <location>
        <begin position="581"/>
        <end position="604"/>
    </location>
</feature>
<feature type="repeat" description="ANK" evidence="10">
    <location>
        <begin position="174"/>
        <end position="206"/>
    </location>
</feature>
<dbReference type="OMA" id="RYEMIDI"/>
<dbReference type="SUPFAM" id="SSF48403">
    <property type="entry name" value="Ankyrin repeat"/>
    <property type="match status" value="1"/>
</dbReference>
<feature type="region of interest" description="Disordered" evidence="11">
    <location>
        <begin position="965"/>
        <end position="1248"/>
    </location>
</feature>
<dbReference type="InterPro" id="IPR002153">
    <property type="entry name" value="TRPC_channel"/>
</dbReference>
<dbReference type="EMBL" id="VCGU01000011">
    <property type="protein sequence ID" value="TRY67462.1"/>
    <property type="molecule type" value="Genomic_DNA"/>
</dbReference>
<dbReference type="PRINTS" id="PR01097">
    <property type="entry name" value="TRNSRECEPTRP"/>
</dbReference>
<evidence type="ECO:0000256" key="4">
    <source>
        <dbReference type="ARBA" id="ARBA00022737"/>
    </source>
</evidence>
<dbReference type="GO" id="GO:0005886">
    <property type="term" value="C:plasma membrane"/>
    <property type="evidence" value="ECO:0007669"/>
    <property type="project" value="TreeGrafter"/>
</dbReference>
<evidence type="ECO:0000256" key="3">
    <source>
        <dbReference type="ARBA" id="ARBA00022692"/>
    </source>
</evidence>
<feature type="domain" description="Transient receptor ion channel" evidence="13">
    <location>
        <begin position="209"/>
        <end position="271"/>
    </location>
</feature>
<dbReference type="InterPro" id="IPR036770">
    <property type="entry name" value="Ankyrin_rpt-contain_sf"/>
</dbReference>
<dbReference type="PROSITE" id="PS50088">
    <property type="entry name" value="ANK_REPEAT"/>
    <property type="match status" value="1"/>
</dbReference>
<dbReference type="Pfam" id="PF08344">
    <property type="entry name" value="TRP_2"/>
    <property type="match status" value="1"/>
</dbReference>
<feature type="compositionally biased region" description="Basic and acidic residues" evidence="11">
    <location>
        <begin position="1028"/>
        <end position="1050"/>
    </location>
</feature>
<evidence type="ECO:0000313" key="14">
    <source>
        <dbReference type="EMBL" id="TRY67462.1"/>
    </source>
</evidence>
<feature type="compositionally biased region" description="Acidic residues" evidence="11">
    <location>
        <begin position="1201"/>
        <end position="1211"/>
    </location>
</feature>
<dbReference type="SMART" id="SM01420">
    <property type="entry name" value="TRP_2"/>
    <property type="match status" value="1"/>
</dbReference>
<feature type="compositionally biased region" description="Low complexity" evidence="11">
    <location>
        <begin position="1001"/>
        <end position="1010"/>
    </location>
</feature>
<evidence type="ECO:0000256" key="11">
    <source>
        <dbReference type="SAM" id="MobiDB-lite"/>
    </source>
</evidence>
<dbReference type="GO" id="GO:0070679">
    <property type="term" value="F:inositol 1,4,5 trisphosphate binding"/>
    <property type="evidence" value="ECO:0007669"/>
    <property type="project" value="TreeGrafter"/>
</dbReference>
<evidence type="ECO:0000259" key="13">
    <source>
        <dbReference type="SMART" id="SM01420"/>
    </source>
</evidence>
<dbReference type="SMART" id="SM00248">
    <property type="entry name" value="ANK"/>
    <property type="match status" value="2"/>
</dbReference>
<feature type="compositionally biased region" description="Basic residues" evidence="11">
    <location>
        <begin position="1089"/>
        <end position="1098"/>
    </location>
</feature>
<feature type="compositionally biased region" description="Polar residues" evidence="11">
    <location>
        <begin position="1239"/>
        <end position="1248"/>
    </location>
</feature>
<feature type="transmembrane region" description="Helical" evidence="12">
    <location>
        <begin position="395"/>
        <end position="416"/>
    </location>
</feature>
<dbReference type="GO" id="GO:0034703">
    <property type="term" value="C:cation channel complex"/>
    <property type="evidence" value="ECO:0007669"/>
    <property type="project" value="TreeGrafter"/>
</dbReference>
<feature type="compositionally biased region" description="Polar residues" evidence="11">
    <location>
        <begin position="972"/>
        <end position="991"/>
    </location>
</feature>
<dbReference type="STRING" id="6832.A0A553NPU3"/>
<gene>
    <name evidence="14" type="ORF">TCAL_05276</name>
</gene>
<keyword evidence="5 12" id="KW-1133">Transmembrane helix</keyword>
<dbReference type="GO" id="GO:0015279">
    <property type="term" value="F:store-operated calcium channel activity"/>
    <property type="evidence" value="ECO:0007669"/>
    <property type="project" value="TreeGrafter"/>
</dbReference>
<keyword evidence="4" id="KW-0677">Repeat</keyword>
<keyword evidence="2" id="KW-0813">Transport</keyword>
<dbReference type="Gene3D" id="1.25.40.20">
    <property type="entry name" value="Ankyrin repeat-containing domain"/>
    <property type="match status" value="1"/>
</dbReference>
<dbReference type="Pfam" id="PF00023">
    <property type="entry name" value="Ank"/>
    <property type="match status" value="1"/>
</dbReference>
<dbReference type="PROSITE" id="PS50297">
    <property type="entry name" value="ANK_REP_REGION"/>
    <property type="match status" value="1"/>
</dbReference>
<dbReference type="InterPro" id="IPR002110">
    <property type="entry name" value="Ankyrin_rpt"/>
</dbReference>
<reference evidence="14 15" key="1">
    <citation type="journal article" date="2018" name="Nat. Ecol. Evol.">
        <title>Genomic signatures of mitonuclear coevolution across populations of Tigriopus californicus.</title>
        <authorList>
            <person name="Barreto F.S."/>
            <person name="Watson E.T."/>
            <person name="Lima T.G."/>
            <person name="Willett C.S."/>
            <person name="Edmands S."/>
            <person name="Li W."/>
            <person name="Burton R.S."/>
        </authorList>
    </citation>
    <scope>NUCLEOTIDE SEQUENCE [LARGE SCALE GENOMIC DNA]</scope>
    <source>
        <strain evidence="14 15">San Diego</strain>
    </source>
</reference>
<name>A0A553NPU3_TIGCA</name>
<proteinExistence type="predicted"/>
<dbReference type="PANTHER" id="PTHR10117">
    <property type="entry name" value="TRANSIENT RECEPTOR POTENTIAL CHANNEL"/>
    <property type="match status" value="1"/>
</dbReference>
<keyword evidence="9" id="KW-0407">Ion channel</keyword>
<keyword evidence="15" id="KW-1185">Reference proteome</keyword>
<organism evidence="14 15">
    <name type="scientific">Tigriopus californicus</name>
    <name type="common">Marine copepod</name>
    <dbReference type="NCBI Taxonomy" id="6832"/>
    <lineage>
        <taxon>Eukaryota</taxon>
        <taxon>Metazoa</taxon>
        <taxon>Ecdysozoa</taxon>
        <taxon>Arthropoda</taxon>
        <taxon>Crustacea</taxon>
        <taxon>Multicrustacea</taxon>
        <taxon>Hexanauplia</taxon>
        <taxon>Copepoda</taxon>
        <taxon>Harpacticoida</taxon>
        <taxon>Harpacticidae</taxon>
        <taxon>Tigriopus</taxon>
    </lineage>
</organism>
<dbReference type="Proteomes" id="UP000318571">
    <property type="component" value="Chromosome 4"/>
</dbReference>
<dbReference type="Pfam" id="PF00520">
    <property type="entry name" value="Ion_trans"/>
    <property type="match status" value="1"/>
</dbReference>
<feature type="compositionally biased region" description="Polar residues" evidence="11">
    <location>
        <begin position="1"/>
        <end position="17"/>
    </location>
</feature>
<evidence type="ECO:0000256" key="5">
    <source>
        <dbReference type="ARBA" id="ARBA00022989"/>
    </source>
</evidence>
<comment type="caution">
    <text evidence="14">The sequence shown here is derived from an EMBL/GenBank/DDBJ whole genome shotgun (WGS) entry which is preliminary data.</text>
</comment>
<evidence type="ECO:0000256" key="10">
    <source>
        <dbReference type="PROSITE-ProRule" id="PRU00023"/>
    </source>
</evidence>
<evidence type="ECO:0000256" key="6">
    <source>
        <dbReference type="ARBA" id="ARBA00023043"/>
    </source>
</evidence>
<evidence type="ECO:0000256" key="9">
    <source>
        <dbReference type="ARBA" id="ARBA00023303"/>
    </source>
</evidence>
<dbReference type="OrthoDB" id="2373987at2759"/>
<feature type="transmembrane region" description="Helical" evidence="12">
    <location>
        <begin position="668"/>
        <end position="693"/>
    </location>
</feature>
<dbReference type="Pfam" id="PF12796">
    <property type="entry name" value="Ank_2"/>
    <property type="match status" value="1"/>
</dbReference>
<evidence type="ECO:0000256" key="8">
    <source>
        <dbReference type="ARBA" id="ARBA00023136"/>
    </source>
</evidence>
<protein>
    <recommendedName>
        <fullName evidence="13">Transient receptor ion channel domain-containing protein</fullName>
    </recommendedName>
</protein>
<dbReference type="AlphaFoldDB" id="A0A553NPU3"/>
<keyword evidence="3 12" id="KW-0812">Transmembrane</keyword>
<comment type="subcellular location">
    <subcellularLocation>
        <location evidence="1">Membrane</location>
        <topology evidence="1">Multi-pass membrane protein</topology>
    </subcellularLocation>
</comment>
<dbReference type="InterPro" id="IPR005821">
    <property type="entry name" value="Ion_trans_dom"/>
</dbReference>
<keyword evidence="6 10" id="KW-0040">ANK repeat</keyword>
<keyword evidence="8 12" id="KW-0472">Membrane</keyword>
<dbReference type="GO" id="GO:0051480">
    <property type="term" value="P:regulation of cytosolic calcium ion concentration"/>
    <property type="evidence" value="ECO:0007669"/>
    <property type="project" value="TreeGrafter"/>
</dbReference>
<evidence type="ECO:0000256" key="2">
    <source>
        <dbReference type="ARBA" id="ARBA00022448"/>
    </source>
</evidence>
<evidence type="ECO:0000256" key="1">
    <source>
        <dbReference type="ARBA" id="ARBA00004141"/>
    </source>
</evidence>
<evidence type="ECO:0000256" key="12">
    <source>
        <dbReference type="SAM" id="Phobius"/>
    </source>
</evidence>
<dbReference type="CDD" id="cd23650">
    <property type="entry name" value="TRP_CaM_bind1"/>
    <property type="match status" value="1"/>
</dbReference>
<sequence length="1248" mass="140058">MANNSIYGSTKELMSSDSVEKGDPAMGSNGPRGPKPFMLNRQKSCTSFDMSAKKIDQVLTPEEKRYILLVERGDTATVAKTIATYQNKPQVFDINCMDPLGRSALSIAIMNENPEMMELLLNEGIAVADALLLAISEEYVEGVELLLQYEERTHSPGTPYSWEAVDHVSANYTPDITPLILAAHKNNYEILKILLDRGASLPTPHDLKCSCDSCITASQEDSLRFSLSRINAYRALASPSLISLTSSDPILTAFQLSNELKKLKKMESQFCAQYSELRLQVQRFATDLLDHARTSYELEIMLNYDLDGDVWDPGETQTLHRLKMALKCKQKAFVAHPSVQQLLATIWYEGLPGWRRMNVIGQTFELFRIGLMFPIYCLAYMVAPNSDRGAFMKNPFVKFIAHSGSYMCFLLLLAAASQRVERLTLAFIGEHFQIDVLNKMVADWDRHERGSLPSPIECIIILWVLALIWKEVKEIYEVGLLEYLCDLWNLADCFTNMCFVGWILLRLGAFVLVKREEMMGIILYSRREDWHAYDPYLISEGLFGAGMISSFLKLIHIFSINPHLGPLQISLGRMAVDIAKFLVLVLLVLFAFGCGMNQLLWYYADLEYNKCYSLPGGLPDVKNQGNSCIVWRRFANLFETSQSLFWATFGLVSLTDFELAGIKEFTRFWALLMFGSYSVCNIIVLLNMLIAMMSNSFQIISERSDTEWKFSRTKLWISYFETGSTVPPPFNIIPTPKAIGRLLGCCSKEENVSNKEKEVANKRYNDVMKCIVRRYITSEQKKAEDFAITEDDVSEIRQDINKFRYEMIDILRNNKFVTPDVNERDVFVSNKRAKQTERRIRKGFNISTVDVAIKEAFNNNPNAKEKDFFKVIAKAIGNKSQKDWNTEMQGQARVDHIGSSRTVAERRMASYRKTILARGGSQDDLNHMTAEELVEFNPKLRDYTPHTRLAYAKFKSLGKLSKLVKEPRPELSRQSSQGSTTSLNEVSNSGGSKAKKFQRLMKTTSSMSMTESIKEDDETVKSPVKPGGNEHRSEKLDDLIELSPENKPDPSRTPQELDIAEQDTPTDQDVLSPGKRTPKHSKEVIRTPKGSKHSRSMKKSPSNESFQSAASQRSPKLSANSAGDLELSQIDSGNGILPAEISTPQLSPLPPLPGKRKKAKPAPAPPPAGRSSAVDDDECYPSGEGEIHAPSLAITQPSMDQGDEDTQEATEQDGAAGRADEPSPLPSPTPRNGKGFSVMSGNMKSGWL</sequence>
<dbReference type="InterPro" id="IPR013555">
    <property type="entry name" value="TRP_dom"/>
</dbReference>
<keyword evidence="7" id="KW-0406">Ion transport</keyword>
<feature type="compositionally biased region" description="Polar residues" evidence="11">
    <location>
        <begin position="1099"/>
        <end position="1121"/>
    </location>
</feature>
<evidence type="ECO:0000256" key="7">
    <source>
        <dbReference type="ARBA" id="ARBA00023065"/>
    </source>
</evidence>